<keyword evidence="2" id="KW-1185">Reference proteome</keyword>
<sequence length="69" mass="7496">MVKRIPGGWNLLPLLSGVTSQHLLPLARNRKRPAPPPAGLFLCPAKYEVDAKALFAYSVAVLSDAQRTL</sequence>
<proteinExistence type="predicted"/>
<protein>
    <submittedName>
        <fullName evidence="1">Uncharacterized protein</fullName>
    </submittedName>
</protein>
<gene>
    <name evidence="1" type="ORF">CIT31_13860</name>
</gene>
<evidence type="ECO:0000313" key="2">
    <source>
        <dbReference type="Proteomes" id="UP000215931"/>
    </source>
</evidence>
<evidence type="ECO:0000313" key="1">
    <source>
        <dbReference type="EMBL" id="PAP95153.1"/>
    </source>
</evidence>
<comment type="caution">
    <text evidence="1">The sequence shown here is derived from an EMBL/GenBank/DDBJ whole genome shotgun (WGS) entry which is preliminary data.</text>
</comment>
<name>A0A271KHA5_9HYPH</name>
<organism evidence="1 2">
    <name type="scientific">Mesorhizobium wenxiniae</name>
    <dbReference type="NCBI Taxonomy" id="2014805"/>
    <lineage>
        <taxon>Bacteria</taxon>
        <taxon>Pseudomonadati</taxon>
        <taxon>Pseudomonadota</taxon>
        <taxon>Alphaproteobacteria</taxon>
        <taxon>Hyphomicrobiales</taxon>
        <taxon>Phyllobacteriaceae</taxon>
        <taxon>Mesorhizobium</taxon>
    </lineage>
</organism>
<reference evidence="1 2" key="1">
    <citation type="submission" date="2017-08" db="EMBL/GenBank/DDBJ databases">
        <title>Mesorhizobium wenxinae sp. nov., a novel rhizobial species isolated from root nodules of chickpea (Cicer arietinum L.).</title>
        <authorList>
            <person name="Zhang J."/>
        </authorList>
    </citation>
    <scope>NUCLEOTIDE SEQUENCE [LARGE SCALE GENOMIC DNA]</scope>
    <source>
        <strain evidence="2">WYCCWR 10019</strain>
    </source>
</reference>
<accession>A0A271KHA5</accession>
<dbReference type="AlphaFoldDB" id="A0A271KHA5"/>
<dbReference type="EMBL" id="NPKH01000020">
    <property type="protein sequence ID" value="PAP95153.1"/>
    <property type="molecule type" value="Genomic_DNA"/>
</dbReference>
<dbReference type="Proteomes" id="UP000215931">
    <property type="component" value="Unassembled WGS sequence"/>
</dbReference>